<accession>A0A2R5ES35</accession>
<dbReference type="RefSeq" id="WP_258235029.1">
    <property type="nucleotide sequence ID" value="NZ_BDQX01000180.1"/>
</dbReference>
<evidence type="ECO:0000256" key="1">
    <source>
        <dbReference type="SAM" id="MobiDB-lite"/>
    </source>
</evidence>
<reference evidence="2 3" key="1">
    <citation type="submission" date="2017-08" db="EMBL/GenBank/DDBJ databases">
        <title>Substantial Increase in Enzyme Production by Combined Drug-Resistance Mutations in Paenibacillus agaridevorans.</title>
        <authorList>
            <person name="Tanaka Y."/>
            <person name="Funane K."/>
            <person name="Hosaka T."/>
            <person name="Shiwa Y."/>
            <person name="Fujita N."/>
            <person name="Miyazaki T."/>
            <person name="Yoshikawa H."/>
            <person name="Murakami K."/>
            <person name="Kasahara K."/>
            <person name="Inaoka T."/>
            <person name="Hiraga Y."/>
            <person name="Ochi K."/>
        </authorList>
    </citation>
    <scope>NUCLEOTIDE SEQUENCE [LARGE SCALE GENOMIC DNA]</scope>
    <source>
        <strain evidence="2 3">T-3040</strain>
    </source>
</reference>
<name>A0A2R5ES35_9BACL</name>
<dbReference type="InterPro" id="IPR006059">
    <property type="entry name" value="SBP"/>
</dbReference>
<comment type="caution">
    <text evidence="2">The sequence shown here is derived from an EMBL/GenBank/DDBJ whole genome shotgun (WGS) entry which is preliminary data.</text>
</comment>
<evidence type="ECO:0000313" key="2">
    <source>
        <dbReference type="EMBL" id="GBG08945.1"/>
    </source>
</evidence>
<gene>
    <name evidence="2" type="ORF">PAT3040_03562</name>
</gene>
<dbReference type="SUPFAM" id="SSF53850">
    <property type="entry name" value="Periplasmic binding protein-like II"/>
    <property type="match status" value="1"/>
</dbReference>
<dbReference type="Proteomes" id="UP000245202">
    <property type="component" value="Unassembled WGS sequence"/>
</dbReference>
<feature type="region of interest" description="Disordered" evidence="1">
    <location>
        <begin position="1"/>
        <end position="23"/>
    </location>
</feature>
<sequence>MLQSGQASKLPVEALRAAREPDKGEVRQMKRVFGGKYALTLSGLTILALLASACSSGTGGNANLNGGNQGEQGGASGEKTKITYWTMDRHDMDYMQTKVDEYNATNTDNIVVEMKVMADNYNQAVDVAFSSNQAPDVLKVNDFPTYVNKGYLAPLGELLGAEFLAQFDGLLVDNVYQMDGVVYTLPNTGQFWRLLYNVDLMEQAGYSEPPKTLDEMVDAAKKITEAGKSQGIYGFASNFKSGSGFTRPAYASGTLDSATSHEGYNYQTGEFDFEMYRDVVEALRQIKVDGSMIPGAESLDIDPLRAQFAQGKIGMYVNHSGEPAVYTSQFPTDIKWAAAEVPTSDGVVDGVSWVNAGGYLGISSKSPNKEAAAKFVEYVYGKELRVEYQEKGLGLSVLPFVNEASGQPELKGIDGFLPTKYDGIYPATPSSITETKLEGKKAADVFTEYILTGNSSLDSIIADLNERYKKALATTRADGLTNIQADPSFNASSLQGSLAK</sequence>
<dbReference type="AlphaFoldDB" id="A0A2R5ES35"/>
<keyword evidence="3" id="KW-1185">Reference proteome</keyword>
<proteinExistence type="predicted"/>
<dbReference type="Gene3D" id="3.40.190.10">
    <property type="entry name" value="Periplasmic binding protein-like II"/>
    <property type="match status" value="1"/>
</dbReference>
<organism evidence="2 3">
    <name type="scientific">Paenibacillus agaridevorans</name>
    <dbReference type="NCBI Taxonomy" id="171404"/>
    <lineage>
        <taxon>Bacteria</taxon>
        <taxon>Bacillati</taxon>
        <taxon>Bacillota</taxon>
        <taxon>Bacilli</taxon>
        <taxon>Bacillales</taxon>
        <taxon>Paenibacillaceae</taxon>
        <taxon>Paenibacillus</taxon>
    </lineage>
</organism>
<dbReference type="PANTHER" id="PTHR43649">
    <property type="entry name" value="ARABINOSE-BINDING PROTEIN-RELATED"/>
    <property type="match status" value="1"/>
</dbReference>
<dbReference type="InterPro" id="IPR050490">
    <property type="entry name" value="Bact_solute-bd_prot1"/>
</dbReference>
<evidence type="ECO:0000313" key="3">
    <source>
        <dbReference type="Proteomes" id="UP000245202"/>
    </source>
</evidence>
<protein>
    <submittedName>
        <fullName evidence="2">ABC transporter substrate-binding protein</fullName>
    </submittedName>
</protein>
<dbReference type="Pfam" id="PF01547">
    <property type="entry name" value="SBP_bac_1"/>
    <property type="match status" value="1"/>
</dbReference>
<dbReference type="EMBL" id="BDQX01000180">
    <property type="protein sequence ID" value="GBG08945.1"/>
    <property type="molecule type" value="Genomic_DNA"/>
</dbReference>
<dbReference type="PANTHER" id="PTHR43649:SF12">
    <property type="entry name" value="DIACETYLCHITOBIOSE BINDING PROTEIN DASA"/>
    <property type="match status" value="1"/>
</dbReference>